<reference evidence="2" key="1">
    <citation type="submission" date="2020-11" db="EMBL/GenBank/DDBJ databases">
        <authorList>
            <consortium name="DOE Joint Genome Institute"/>
            <person name="Ahrendt S."/>
            <person name="Riley R."/>
            <person name="Andreopoulos W."/>
            <person name="LaButti K."/>
            <person name="Pangilinan J."/>
            <person name="Ruiz-duenas F.J."/>
            <person name="Barrasa J.M."/>
            <person name="Sanchez-Garcia M."/>
            <person name="Camarero S."/>
            <person name="Miyauchi S."/>
            <person name="Serrano A."/>
            <person name="Linde D."/>
            <person name="Babiker R."/>
            <person name="Drula E."/>
            <person name="Ayuso-Fernandez I."/>
            <person name="Pacheco R."/>
            <person name="Padilla G."/>
            <person name="Ferreira P."/>
            <person name="Barriuso J."/>
            <person name="Kellner H."/>
            <person name="Castanera R."/>
            <person name="Alfaro M."/>
            <person name="Ramirez L."/>
            <person name="Pisabarro A.G."/>
            <person name="Kuo A."/>
            <person name="Tritt A."/>
            <person name="Lipzen A."/>
            <person name="He G."/>
            <person name="Yan M."/>
            <person name="Ng V."/>
            <person name="Cullen D."/>
            <person name="Martin F."/>
            <person name="Rosso M.-N."/>
            <person name="Henrissat B."/>
            <person name="Hibbett D."/>
            <person name="Martinez A.T."/>
            <person name="Grigoriev I.V."/>
        </authorList>
    </citation>
    <scope>NUCLEOTIDE SEQUENCE</scope>
    <source>
        <strain evidence="2">AH 44721</strain>
    </source>
</reference>
<accession>A0A9P5N8Y9</accession>
<evidence type="ECO:0000256" key="1">
    <source>
        <dbReference type="SAM" id="MobiDB-lite"/>
    </source>
</evidence>
<protein>
    <submittedName>
        <fullName evidence="2">Uncharacterized protein</fullName>
    </submittedName>
</protein>
<organism evidence="2 3">
    <name type="scientific">Gymnopilus junonius</name>
    <name type="common">Spectacular rustgill mushroom</name>
    <name type="synonym">Gymnopilus spectabilis subsp. junonius</name>
    <dbReference type="NCBI Taxonomy" id="109634"/>
    <lineage>
        <taxon>Eukaryota</taxon>
        <taxon>Fungi</taxon>
        <taxon>Dikarya</taxon>
        <taxon>Basidiomycota</taxon>
        <taxon>Agaricomycotina</taxon>
        <taxon>Agaricomycetes</taxon>
        <taxon>Agaricomycetidae</taxon>
        <taxon>Agaricales</taxon>
        <taxon>Agaricineae</taxon>
        <taxon>Hymenogastraceae</taxon>
        <taxon>Gymnopilus</taxon>
    </lineage>
</organism>
<sequence length="472" mass="52766">MPPITVPKQPTLYPYGKTDCYGIAQTANGRAVFATHLEPNQPLHGTDALIIAEISSLPSHPPALKVDPVQTTLETGVPWPRSFYITSENTNWIPNLDHDSTSIYVRENGCYGTHNLMQWPQWYFEGTWYFPFIMRKPLEEDLPEHNNTRQRFANIALECAPQSYLMTLLTLTSFQCHALETLACLDYFHKWEAIELSLNGSPAHVDDSIMGCITCNLILAQKFFEMGVPYWLVQPISAFSSSMQVIWNGGPSAVRNRACQNLCLGNIDVGHSAWGLHPGELPDIEPSGPSSAPTSSAPSLPEPSSSSSIFNTPCMPHRRIKLSRQINKVKFAKLKSKFPVVPEASPFWDLCMVFLSWILLSYAARAIGPKFTSWHGWLSIHLPKPHSDIGAKITTAGTSVTWSSPGSQDWRDFLFHLGSTYGFKEDSEQKSKKAKVENDFYNLFAFRIPEQQLLIDVYWQGKLVASAASIAA</sequence>
<dbReference type="OrthoDB" id="2634326at2759"/>
<keyword evidence="3" id="KW-1185">Reference proteome</keyword>
<proteinExistence type="predicted"/>
<dbReference type="Proteomes" id="UP000724874">
    <property type="component" value="Unassembled WGS sequence"/>
</dbReference>
<name>A0A9P5N8Y9_GYMJU</name>
<gene>
    <name evidence="2" type="ORF">CPB84DRAFT_1854092</name>
</gene>
<evidence type="ECO:0000313" key="2">
    <source>
        <dbReference type="EMBL" id="KAF8873290.1"/>
    </source>
</evidence>
<feature type="compositionally biased region" description="Low complexity" evidence="1">
    <location>
        <begin position="286"/>
        <end position="308"/>
    </location>
</feature>
<dbReference type="EMBL" id="JADNYJ010000242">
    <property type="protein sequence ID" value="KAF8873290.1"/>
    <property type="molecule type" value="Genomic_DNA"/>
</dbReference>
<feature type="region of interest" description="Disordered" evidence="1">
    <location>
        <begin position="285"/>
        <end position="313"/>
    </location>
</feature>
<dbReference type="AlphaFoldDB" id="A0A9P5N8Y9"/>
<evidence type="ECO:0000313" key="3">
    <source>
        <dbReference type="Proteomes" id="UP000724874"/>
    </source>
</evidence>
<comment type="caution">
    <text evidence="2">The sequence shown here is derived from an EMBL/GenBank/DDBJ whole genome shotgun (WGS) entry which is preliminary data.</text>
</comment>